<accession>A0A096FK40</accession>
<organism evidence="2 3">
    <name type="scientific">Comamonas testosteroni</name>
    <name type="common">Pseudomonas testosteroni</name>
    <dbReference type="NCBI Taxonomy" id="285"/>
    <lineage>
        <taxon>Bacteria</taxon>
        <taxon>Pseudomonadati</taxon>
        <taxon>Pseudomonadota</taxon>
        <taxon>Betaproteobacteria</taxon>
        <taxon>Burkholderiales</taxon>
        <taxon>Comamonadaceae</taxon>
        <taxon>Comamonas</taxon>
    </lineage>
</organism>
<evidence type="ECO:0000313" key="2">
    <source>
        <dbReference type="EMBL" id="KGH30731.1"/>
    </source>
</evidence>
<feature type="compositionally biased region" description="Basic and acidic residues" evidence="1">
    <location>
        <begin position="36"/>
        <end position="47"/>
    </location>
</feature>
<evidence type="ECO:0000313" key="3">
    <source>
        <dbReference type="Proteomes" id="UP000029553"/>
    </source>
</evidence>
<name>A0A096FK40_COMTE</name>
<reference evidence="2 3" key="1">
    <citation type="submission" date="2013-09" db="EMBL/GenBank/DDBJ databases">
        <title>High correlation between genotypes and phenotypes of environmental bacteria Comamonas testosteroni strains.</title>
        <authorList>
            <person name="Liu L."/>
            <person name="Zhu W."/>
            <person name="Xia X."/>
            <person name="Xu B."/>
            <person name="Luo M."/>
            <person name="Wang G."/>
        </authorList>
    </citation>
    <scope>NUCLEOTIDE SEQUENCE [LARGE SCALE GENOMIC DNA]</scope>
    <source>
        <strain evidence="2 3">JL40</strain>
    </source>
</reference>
<dbReference type="Proteomes" id="UP000029553">
    <property type="component" value="Unassembled WGS sequence"/>
</dbReference>
<feature type="region of interest" description="Disordered" evidence="1">
    <location>
        <begin position="15"/>
        <end position="47"/>
    </location>
</feature>
<dbReference type="AlphaFoldDB" id="A0A096FK40"/>
<comment type="caution">
    <text evidence="2">The sequence shown here is derived from an EMBL/GenBank/DDBJ whole genome shotgun (WGS) entry which is preliminary data.</text>
</comment>
<dbReference type="EMBL" id="AWOR01000042">
    <property type="protein sequence ID" value="KGH30731.1"/>
    <property type="molecule type" value="Genomic_DNA"/>
</dbReference>
<gene>
    <name evidence="2" type="ORF">P353_08805</name>
</gene>
<protein>
    <submittedName>
        <fullName evidence="2">Uncharacterized protein</fullName>
    </submittedName>
</protein>
<sequence length="47" mass="5052">MVCEWAIAANTGAAQLRDAKQEPPRSEGIVPFRIAKQSERGGRRGAA</sequence>
<evidence type="ECO:0000256" key="1">
    <source>
        <dbReference type="SAM" id="MobiDB-lite"/>
    </source>
</evidence>
<proteinExistence type="predicted"/>